<sequence>MSQSARTASALTIQAGPRALAHLRQHGLRAQDIALIPGAAGGPKGLILQALDQWLFGHWLPSAPRERMLIGASIGAWRMAAACHADPVAAFQRLGDLYCGQCYPLRPSSAQVSQVAAQLLADFIGGHEAELCSHPYYRLQLLAVRGRQLLAAPRGWLGTGTGFAAAGLANLASRARLAGHLERIVIGDPRDPADWLRQQFDAFETRFVPLTPDNVGAALLASSSLPLMMEPVRQIPHAPAGTYWDGGLIDYHLALPYSRIADQPDGGLVLYPHFTDRVIPGWLDKWLPWRRAGRGDRDRLQRGWLDNVILVSPSPGFVHSLVRHKLPDRKDFTYHGQDHEARIRHWQQAVAEGERLRDALAEFALRPDLDQVLPL</sequence>
<protein>
    <submittedName>
        <fullName evidence="1">Patatin-like phospholipase family protein</fullName>
    </submittedName>
</protein>
<gene>
    <name evidence="1" type="ORF">ACFOFO_11290</name>
</gene>
<comment type="caution">
    <text evidence="1">The sequence shown here is derived from an EMBL/GenBank/DDBJ whole genome shotgun (WGS) entry which is preliminary data.</text>
</comment>
<dbReference type="InterPro" id="IPR016035">
    <property type="entry name" value="Acyl_Trfase/lysoPLipase"/>
</dbReference>
<evidence type="ECO:0000313" key="2">
    <source>
        <dbReference type="Proteomes" id="UP001595530"/>
    </source>
</evidence>
<organism evidence="1 2">
    <name type="scientific">Undibacterium arcticum</name>
    <dbReference type="NCBI Taxonomy" id="1762892"/>
    <lineage>
        <taxon>Bacteria</taxon>
        <taxon>Pseudomonadati</taxon>
        <taxon>Pseudomonadota</taxon>
        <taxon>Betaproteobacteria</taxon>
        <taxon>Burkholderiales</taxon>
        <taxon>Oxalobacteraceae</taxon>
        <taxon>Undibacterium</taxon>
    </lineage>
</organism>
<dbReference type="SUPFAM" id="SSF52151">
    <property type="entry name" value="FabD/lysophospholipase-like"/>
    <property type="match status" value="1"/>
</dbReference>
<keyword evidence="2" id="KW-1185">Reference proteome</keyword>
<accession>A0ABV7F2Z1</accession>
<dbReference type="EMBL" id="JBHRTP010000032">
    <property type="protein sequence ID" value="MFC3108539.1"/>
    <property type="molecule type" value="Genomic_DNA"/>
</dbReference>
<dbReference type="Proteomes" id="UP001595530">
    <property type="component" value="Unassembled WGS sequence"/>
</dbReference>
<name>A0ABV7F2Z1_9BURK</name>
<dbReference type="RefSeq" id="WP_390322194.1">
    <property type="nucleotide sequence ID" value="NZ_JBHRTP010000032.1"/>
</dbReference>
<evidence type="ECO:0000313" key="1">
    <source>
        <dbReference type="EMBL" id="MFC3108539.1"/>
    </source>
</evidence>
<reference evidence="2" key="1">
    <citation type="journal article" date="2019" name="Int. J. Syst. Evol. Microbiol.">
        <title>The Global Catalogue of Microorganisms (GCM) 10K type strain sequencing project: providing services to taxonomists for standard genome sequencing and annotation.</title>
        <authorList>
            <consortium name="The Broad Institute Genomics Platform"/>
            <consortium name="The Broad Institute Genome Sequencing Center for Infectious Disease"/>
            <person name="Wu L."/>
            <person name="Ma J."/>
        </authorList>
    </citation>
    <scope>NUCLEOTIDE SEQUENCE [LARGE SCALE GENOMIC DNA]</scope>
    <source>
        <strain evidence="2">KCTC 42986</strain>
    </source>
</reference>
<proteinExistence type="predicted"/>